<dbReference type="PANTHER" id="PTHR32319">
    <property type="entry name" value="BACTERIAL HEMOLYSIN-LIKE PROTEIN"/>
    <property type="match status" value="1"/>
</dbReference>
<organism evidence="5 6">
    <name type="scientific">Mesomycoplasma hyorhinis SK76</name>
    <dbReference type="NCBI Taxonomy" id="1118964"/>
    <lineage>
        <taxon>Bacteria</taxon>
        <taxon>Bacillati</taxon>
        <taxon>Mycoplasmatota</taxon>
        <taxon>Mycoplasmoidales</taxon>
        <taxon>Metamycoplasmataceae</taxon>
        <taxon>Mesomycoplasma</taxon>
    </lineage>
</organism>
<dbReference type="GO" id="GO:0003723">
    <property type="term" value="F:RNA binding"/>
    <property type="evidence" value="ECO:0007669"/>
    <property type="project" value="UniProtKB-KW"/>
</dbReference>
<dbReference type="GO" id="GO:0008168">
    <property type="term" value="F:methyltransferase activity"/>
    <property type="evidence" value="ECO:0007669"/>
    <property type="project" value="UniProtKB-KW"/>
</dbReference>
<dbReference type="Gene3D" id="3.40.50.150">
    <property type="entry name" value="Vaccinia Virus protein VP39"/>
    <property type="match status" value="1"/>
</dbReference>
<gene>
    <name evidence="5" type="ORF">MOS_343</name>
</gene>
<feature type="domain" description="Ribosomal RNA methyltransferase FtsJ" evidence="4">
    <location>
        <begin position="54"/>
        <end position="236"/>
    </location>
</feature>
<dbReference type="CDD" id="cd02440">
    <property type="entry name" value="AdoMet_MTases"/>
    <property type="match status" value="1"/>
</dbReference>
<dbReference type="Pfam" id="PF01728">
    <property type="entry name" value="FtsJ"/>
    <property type="match status" value="1"/>
</dbReference>
<dbReference type="PROSITE" id="PS50889">
    <property type="entry name" value="S4"/>
    <property type="match status" value="1"/>
</dbReference>
<protein>
    <submittedName>
        <fullName evidence="5">RNA binding methyltransferase FtsJ like protein</fullName>
    </submittedName>
</protein>
<name>A0AAI8FDY4_MESHY</name>
<evidence type="ECO:0000313" key="6">
    <source>
        <dbReference type="Proteomes" id="UP000009399"/>
    </source>
</evidence>
<dbReference type="Proteomes" id="UP000009399">
    <property type="component" value="Chromosome"/>
</dbReference>
<dbReference type="KEGG" id="mhs:MOS_343"/>
<dbReference type="AlphaFoldDB" id="A0AAI8FDY4"/>
<dbReference type="EMBL" id="CP003914">
    <property type="protein sequence ID" value="AFX74268.1"/>
    <property type="molecule type" value="Genomic_DNA"/>
</dbReference>
<dbReference type="NCBIfam" id="TIGR00478">
    <property type="entry name" value="tly"/>
    <property type="match status" value="1"/>
</dbReference>
<dbReference type="InterPro" id="IPR047048">
    <property type="entry name" value="TlyA"/>
</dbReference>
<evidence type="ECO:0000259" key="4">
    <source>
        <dbReference type="Pfam" id="PF01728"/>
    </source>
</evidence>
<evidence type="ECO:0000313" key="5">
    <source>
        <dbReference type="EMBL" id="AFX74268.1"/>
    </source>
</evidence>
<keyword evidence="5" id="KW-0808">Transferase</keyword>
<dbReference type="PANTHER" id="PTHR32319:SF0">
    <property type="entry name" value="BACTERIAL HEMOLYSIN-LIKE PROTEIN"/>
    <property type="match status" value="1"/>
</dbReference>
<accession>A0AAI8FDY4</accession>
<sequence>MKKSIKEYLIEKNYSNAEILIRSGQVKINNEVVFTPSFLIKDSDEILIEQKKEFVSRGAYKLLAAIEAFKLDFENKVILDIGASTGGFSQVSLNYGAKLVYALDVGKNQLDYKLRQNSKIKSLEQTNLKSISKQMFEVEIDKVVCDVSFISLKKVYKVVEHILKTNDDLIVLLKPQFEASSKYVEKGGFVLEQFHPFLINRSISQASEHNFKFIDKITSPIKGQKSKNTEYILWYKKT</sequence>
<dbReference type="CDD" id="cd00165">
    <property type="entry name" value="S4"/>
    <property type="match status" value="1"/>
</dbReference>
<keyword evidence="1 3" id="KW-0694">RNA-binding</keyword>
<proteinExistence type="inferred from homology"/>
<reference evidence="5 6" key="1">
    <citation type="journal article" date="2013" name="Genome Announc.">
        <title>Complete Genome Sequence of Mycoplasma hyorhinis Strain SK76.</title>
        <authorList>
            <person name="Goodison S."/>
            <person name="Urquidi V."/>
            <person name="Kumar D."/>
            <person name="Reyes L."/>
            <person name="Rosser C.J."/>
        </authorList>
    </citation>
    <scope>NUCLEOTIDE SEQUENCE [LARGE SCALE GENOMIC DNA]</scope>
    <source>
        <strain evidence="5 6">SK76</strain>
    </source>
</reference>
<dbReference type="GO" id="GO:0032259">
    <property type="term" value="P:methylation"/>
    <property type="evidence" value="ECO:0007669"/>
    <property type="project" value="UniProtKB-KW"/>
</dbReference>
<evidence type="ECO:0000256" key="1">
    <source>
        <dbReference type="ARBA" id="ARBA00022884"/>
    </source>
</evidence>
<evidence type="ECO:0000256" key="3">
    <source>
        <dbReference type="PROSITE-ProRule" id="PRU00182"/>
    </source>
</evidence>
<dbReference type="SUPFAM" id="SSF53335">
    <property type="entry name" value="S-adenosyl-L-methionine-dependent methyltransferases"/>
    <property type="match status" value="1"/>
</dbReference>
<comment type="similarity">
    <text evidence="2">Belongs to the TlyA family.</text>
</comment>
<dbReference type="RefSeq" id="WP_015084128.1">
    <property type="nucleotide sequence ID" value="NC_019552.1"/>
</dbReference>
<dbReference type="InterPro" id="IPR029063">
    <property type="entry name" value="SAM-dependent_MTases_sf"/>
</dbReference>
<dbReference type="Gene3D" id="3.10.290.10">
    <property type="entry name" value="RNA-binding S4 domain"/>
    <property type="match status" value="1"/>
</dbReference>
<dbReference type="InterPro" id="IPR036986">
    <property type="entry name" value="S4_RNA-bd_sf"/>
</dbReference>
<dbReference type="SUPFAM" id="SSF55174">
    <property type="entry name" value="Alpha-L RNA-binding motif"/>
    <property type="match status" value="1"/>
</dbReference>
<dbReference type="InterPro" id="IPR002877">
    <property type="entry name" value="RNA_MeTrfase_FtsJ_dom"/>
</dbReference>
<evidence type="ECO:0000256" key="2">
    <source>
        <dbReference type="ARBA" id="ARBA00029460"/>
    </source>
</evidence>
<keyword evidence="5" id="KW-0489">Methyltransferase</keyword>
<dbReference type="InterPro" id="IPR004538">
    <property type="entry name" value="Hemolysin_A/TlyA"/>
</dbReference>